<protein>
    <submittedName>
        <fullName evidence="3">Peptidoglycan DD-metalloendopeptidase family protein</fullName>
    </submittedName>
</protein>
<dbReference type="PROSITE" id="PS51109">
    <property type="entry name" value="G5"/>
    <property type="match status" value="1"/>
</dbReference>
<dbReference type="Pfam" id="PF01551">
    <property type="entry name" value="Peptidase_M23"/>
    <property type="match status" value="1"/>
</dbReference>
<reference evidence="3" key="1">
    <citation type="journal article" date="2021" name="PeerJ">
        <title>Extensive microbial diversity within the chicken gut microbiome revealed by metagenomics and culture.</title>
        <authorList>
            <person name="Gilroy R."/>
            <person name="Ravi A."/>
            <person name="Getino M."/>
            <person name="Pursley I."/>
            <person name="Horton D.L."/>
            <person name="Alikhan N.F."/>
            <person name="Baker D."/>
            <person name="Gharbi K."/>
            <person name="Hall N."/>
            <person name="Watson M."/>
            <person name="Adriaenssens E.M."/>
            <person name="Foster-Nyarko E."/>
            <person name="Jarju S."/>
            <person name="Secka A."/>
            <person name="Antonio M."/>
            <person name="Oren A."/>
            <person name="Chaudhuri R.R."/>
            <person name="La Ragione R."/>
            <person name="Hildebrand F."/>
            <person name="Pallen M.J."/>
        </authorList>
    </citation>
    <scope>NUCLEOTIDE SEQUENCE</scope>
    <source>
        <strain evidence="3">CHK193-4272</strain>
    </source>
</reference>
<evidence type="ECO:0000313" key="3">
    <source>
        <dbReference type="EMBL" id="HIV62591.1"/>
    </source>
</evidence>
<dbReference type="AlphaFoldDB" id="A0A9D1PK60"/>
<dbReference type="InterPro" id="IPR011098">
    <property type="entry name" value="G5_dom"/>
</dbReference>
<keyword evidence="1" id="KW-0732">Signal</keyword>
<name>A0A9D1PK60_9FIRM</name>
<accession>A0A9D1PK60</accession>
<dbReference type="InterPro" id="IPR011055">
    <property type="entry name" value="Dup_hybrid_motif"/>
</dbReference>
<dbReference type="EMBL" id="DXIE01000038">
    <property type="protein sequence ID" value="HIV62591.1"/>
    <property type="molecule type" value="Genomic_DNA"/>
</dbReference>
<dbReference type="Gene3D" id="2.20.230.10">
    <property type="entry name" value="Resuscitation-promoting factor rpfb"/>
    <property type="match status" value="1"/>
</dbReference>
<evidence type="ECO:0000259" key="2">
    <source>
        <dbReference type="PROSITE" id="PS51109"/>
    </source>
</evidence>
<dbReference type="SUPFAM" id="SSF51261">
    <property type="entry name" value="Duplicated hybrid motif"/>
    <property type="match status" value="1"/>
</dbReference>
<evidence type="ECO:0000256" key="1">
    <source>
        <dbReference type="ARBA" id="ARBA00022729"/>
    </source>
</evidence>
<reference evidence="3" key="2">
    <citation type="submission" date="2021-04" db="EMBL/GenBank/DDBJ databases">
        <authorList>
            <person name="Gilroy R."/>
        </authorList>
    </citation>
    <scope>NUCLEOTIDE SEQUENCE</scope>
    <source>
        <strain evidence="3">CHK193-4272</strain>
    </source>
</reference>
<dbReference type="InterPro" id="IPR050570">
    <property type="entry name" value="Cell_wall_metabolism_enzyme"/>
</dbReference>
<proteinExistence type="predicted"/>
<dbReference type="InterPro" id="IPR016047">
    <property type="entry name" value="M23ase_b-sheet_dom"/>
</dbReference>
<dbReference type="PANTHER" id="PTHR21666">
    <property type="entry name" value="PEPTIDASE-RELATED"/>
    <property type="match status" value="1"/>
</dbReference>
<organism evidence="3 4">
    <name type="scientific">Candidatus Butyricicoccus avistercoris</name>
    <dbReference type="NCBI Taxonomy" id="2838518"/>
    <lineage>
        <taxon>Bacteria</taxon>
        <taxon>Bacillati</taxon>
        <taxon>Bacillota</taxon>
        <taxon>Clostridia</taxon>
        <taxon>Eubacteriales</taxon>
        <taxon>Butyricicoccaceae</taxon>
        <taxon>Butyricicoccus</taxon>
    </lineage>
</organism>
<feature type="domain" description="G5" evidence="2">
    <location>
        <begin position="221"/>
        <end position="301"/>
    </location>
</feature>
<gene>
    <name evidence="3" type="ORF">H9746_07105</name>
</gene>
<sequence>MDNNLSLKKLKKPVNIKKPLSLNFPSECFFNIYFKTQQIRNNIPTVPKINRFAALTICAACLLVPFAANFKPAFNITINGEHIGFASSKESLFLAENLIQSSLDQYGQADFSLSDDIEISSSFCLENDIKTTDELIYAITNSSENICMASAITVNGEIIGACEIADDTNSVLKSLLDEYKANPSDNASFIQDVKVKTLPVSTDLVMTSSSLLQSLKNNKNIDVQVISNVQHTESIPYQTQKIESDQIEQNLVKTMQFGKNGIASVSEQVVTINGQETQRTVLHRSIITPATDCIVAVGTKSNGIGSGQFIVPISGYRFTSAFKIRDGRWHKGVDLAAPVGTPVYAADNGIVTTSKLSDSYGYYIVIDHQNGLKTLYAHNSSLLVKEGDVISKGQQIALSGNTGNSTGPHLHFEVHSNDVAVNPQIFLNFGTETS</sequence>
<dbReference type="PANTHER" id="PTHR21666:SF289">
    <property type="entry name" value="L-ALA--D-GLU ENDOPEPTIDASE"/>
    <property type="match status" value="1"/>
</dbReference>
<dbReference type="Pfam" id="PF07501">
    <property type="entry name" value="G5"/>
    <property type="match status" value="1"/>
</dbReference>
<dbReference type="CDD" id="cd12797">
    <property type="entry name" value="M23_peptidase"/>
    <property type="match status" value="1"/>
</dbReference>
<dbReference type="GO" id="GO:0004222">
    <property type="term" value="F:metalloendopeptidase activity"/>
    <property type="evidence" value="ECO:0007669"/>
    <property type="project" value="TreeGrafter"/>
</dbReference>
<dbReference type="SMART" id="SM01208">
    <property type="entry name" value="G5"/>
    <property type="match status" value="1"/>
</dbReference>
<dbReference type="Gene3D" id="2.70.70.10">
    <property type="entry name" value="Glucose Permease (Domain IIA)"/>
    <property type="match status" value="1"/>
</dbReference>
<dbReference type="Proteomes" id="UP000886808">
    <property type="component" value="Unassembled WGS sequence"/>
</dbReference>
<comment type="caution">
    <text evidence="3">The sequence shown here is derived from an EMBL/GenBank/DDBJ whole genome shotgun (WGS) entry which is preliminary data.</text>
</comment>
<evidence type="ECO:0000313" key="4">
    <source>
        <dbReference type="Proteomes" id="UP000886808"/>
    </source>
</evidence>